<protein>
    <submittedName>
        <fullName evidence="3">Uncharacterized protein</fullName>
    </submittedName>
</protein>
<gene>
    <name evidence="3" type="ORF">PgNI_11999</name>
</gene>
<dbReference type="AlphaFoldDB" id="A0A6P8AQG1"/>
<reference evidence="3" key="3">
    <citation type="submission" date="2025-08" db="UniProtKB">
        <authorList>
            <consortium name="RefSeq"/>
        </authorList>
    </citation>
    <scope>IDENTIFICATION</scope>
    <source>
        <strain evidence="3">NI907</strain>
    </source>
</reference>
<sequence length="174" mass="18043">MTGSNLADMHPSATPGKNFYDQVDDGSQSGSEAASNATSPGAGKVGSAPGKKKSGRRPRRKKKSHAPASQSEQGQGRQEQQQQQQQKREQQQSSSSPKQQDANSSAAHAQSKATPKPGPSATAEINKSLSVAMMASPIFQLPFPLMSVLGVTLLAGQGKPSSEKKGDGSANMIG</sequence>
<feature type="compositionally biased region" description="Polar residues" evidence="1">
    <location>
        <begin position="101"/>
        <end position="113"/>
    </location>
</feature>
<name>A0A6P8AQG1_PYRGI</name>
<feature type="region of interest" description="Disordered" evidence="1">
    <location>
        <begin position="1"/>
        <end position="123"/>
    </location>
</feature>
<feature type="compositionally biased region" description="Polar residues" evidence="1">
    <location>
        <begin position="25"/>
        <end position="39"/>
    </location>
</feature>
<organism evidence="2 3">
    <name type="scientific">Pyricularia grisea</name>
    <name type="common">Crabgrass-specific blast fungus</name>
    <name type="synonym">Magnaporthe grisea</name>
    <dbReference type="NCBI Taxonomy" id="148305"/>
    <lineage>
        <taxon>Eukaryota</taxon>
        <taxon>Fungi</taxon>
        <taxon>Dikarya</taxon>
        <taxon>Ascomycota</taxon>
        <taxon>Pezizomycotina</taxon>
        <taxon>Sordariomycetes</taxon>
        <taxon>Sordariomycetidae</taxon>
        <taxon>Magnaporthales</taxon>
        <taxon>Pyriculariaceae</taxon>
        <taxon>Pyricularia</taxon>
    </lineage>
</organism>
<accession>A0A6P8AQG1</accession>
<evidence type="ECO:0000256" key="1">
    <source>
        <dbReference type="SAM" id="MobiDB-lite"/>
    </source>
</evidence>
<dbReference type="KEGG" id="pgri:PgNI_11999"/>
<feature type="compositionally biased region" description="Low complexity" evidence="1">
    <location>
        <begin position="69"/>
        <end position="100"/>
    </location>
</feature>
<dbReference type="Proteomes" id="UP000515153">
    <property type="component" value="Unplaced"/>
</dbReference>
<evidence type="ECO:0000313" key="2">
    <source>
        <dbReference type="Proteomes" id="UP000515153"/>
    </source>
</evidence>
<dbReference type="GeneID" id="41966861"/>
<keyword evidence="2" id="KW-1185">Reference proteome</keyword>
<feature type="compositionally biased region" description="Basic residues" evidence="1">
    <location>
        <begin position="50"/>
        <end position="65"/>
    </location>
</feature>
<reference evidence="3" key="2">
    <citation type="submission" date="2019-10" db="EMBL/GenBank/DDBJ databases">
        <authorList>
            <consortium name="NCBI Genome Project"/>
        </authorList>
    </citation>
    <scope>NUCLEOTIDE SEQUENCE</scope>
    <source>
        <strain evidence="3">NI907</strain>
    </source>
</reference>
<reference evidence="3" key="1">
    <citation type="journal article" date="2019" name="Mol. Biol. Evol.">
        <title>Blast fungal genomes show frequent chromosomal changes, gene gains and losses, and effector gene turnover.</title>
        <authorList>
            <person name="Gomez Luciano L.B."/>
            <person name="Jason Tsai I."/>
            <person name="Chuma I."/>
            <person name="Tosa Y."/>
            <person name="Chen Y.H."/>
            <person name="Li J.Y."/>
            <person name="Li M.Y."/>
            <person name="Jade Lu M.Y."/>
            <person name="Nakayashiki H."/>
            <person name="Li W.H."/>
        </authorList>
    </citation>
    <scope>NUCLEOTIDE SEQUENCE</scope>
    <source>
        <strain evidence="3">NI907</strain>
    </source>
</reference>
<evidence type="ECO:0000313" key="3">
    <source>
        <dbReference type="RefSeq" id="XP_030977120.1"/>
    </source>
</evidence>
<dbReference type="RefSeq" id="XP_030977120.1">
    <property type="nucleotide sequence ID" value="XM_031131956.1"/>
</dbReference>
<proteinExistence type="predicted"/>